<dbReference type="AlphaFoldDB" id="A0A8T0MAM3"/>
<evidence type="ECO:0000313" key="18">
    <source>
        <dbReference type="Proteomes" id="UP000823388"/>
    </source>
</evidence>
<keyword evidence="9" id="KW-0446">Lipid-binding</keyword>
<dbReference type="InterPro" id="IPR002110">
    <property type="entry name" value="Ankyrin_rpt"/>
</dbReference>
<evidence type="ECO:0000256" key="10">
    <source>
        <dbReference type="ARBA" id="ARBA00023136"/>
    </source>
</evidence>
<evidence type="ECO:0000313" key="17">
    <source>
        <dbReference type="EMBL" id="KAG2533810.1"/>
    </source>
</evidence>
<evidence type="ECO:0000256" key="2">
    <source>
        <dbReference type="ARBA" id="ARBA00004496"/>
    </source>
</evidence>
<dbReference type="PANTHER" id="PTHR24203:SF68">
    <property type="entry name" value="REPEAT DOMAIN PROTEIN 2, PUTATIVE, EXPRESSED-RELATED"/>
    <property type="match status" value="1"/>
</dbReference>
<feature type="repeat" description="ANK" evidence="13">
    <location>
        <begin position="284"/>
        <end position="316"/>
    </location>
</feature>
<feature type="region of interest" description="Disordered" evidence="14">
    <location>
        <begin position="40"/>
        <end position="71"/>
    </location>
</feature>
<evidence type="ECO:0000256" key="3">
    <source>
        <dbReference type="ARBA" id="ARBA00022490"/>
    </source>
</evidence>
<sequence length="376" mass="40370">MAAQGQGFRLVVFLLIYCKEYLSNQPGAVSVVCAEEKTAPAKTEEAEQQPRPQPAAGAARRAGPSAPANPFDFSTMMNLLNDPSIKEMAEQIAKDPAFTEMAEQLQKMTVVSPRQAPAPEAPAALDPHKYVATMQQLMQNPQFVAMAERLGSALMQDPAMATMLGGLTNPAHKEQLEARIARMKDDPTLKPILDEIEAGGPAAMMKYWNDPEALHKFGRAMGVGPSSEAAAGAEEEEAAGEEGDGEYEEEEEESVIHHTASVGDVEGLKKALEEGVDKDEEDSEGRRGLHFACGYGEVKCAQVLLEAGAAVDAVDKNKNTALHYAAGYGRKECVALLVENGAGVTLQNLDGKTPIDVARLNNQEDVLKLLEKHAFV</sequence>
<feature type="domain" description="STI1/HOP DP" evidence="16">
    <location>
        <begin position="170"/>
        <end position="222"/>
    </location>
</feature>
<keyword evidence="8 13" id="KW-0040">ANK repeat</keyword>
<keyword evidence="4" id="KW-0150">Chloroplast</keyword>
<dbReference type="PROSITE" id="PS50297">
    <property type="entry name" value="ANK_REP_REGION"/>
    <property type="match status" value="2"/>
</dbReference>
<dbReference type="Proteomes" id="UP000823388">
    <property type="component" value="Chromosome 9N"/>
</dbReference>
<dbReference type="SUPFAM" id="SSF48403">
    <property type="entry name" value="Ankyrin repeat"/>
    <property type="match status" value="1"/>
</dbReference>
<evidence type="ECO:0000256" key="6">
    <source>
        <dbReference type="ARBA" id="ARBA00022737"/>
    </source>
</evidence>
<evidence type="ECO:0000256" key="14">
    <source>
        <dbReference type="SAM" id="MobiDB-lite"/>
    </source>
</evidence>
<keyword evidence="15" id="KW-0732">Signal</keyword>
<dbReference type="InterPro" id="IPR041243">
    <property type="entry name" value="STI1/HOP_DP"/>
</dbReference>
<dbReference type="Pfam" id="PF17830">
    <property type="entry name" value="STI1-HOP_DP"/>
    <property type="match status" value="1"/>
</dbReference>
<keyword evidence="18" id="KW-1185">Reference proteome</keyword>
<keyword evidence="5" id="KW-0934">Plastid</keyword>
<dbReference type="FunFam" id="1.25.40.20:FF:000049">
    <property type="entry name" value="Ankyrin repeat domain-containing protein 2"/>
    <property type="match status" value="1"/>
</dbReference>
<keyword evidence="10" id="KW-0472">Membrane</keyword>
<dbReference type="SMART" id="SM00248">
    <property type="entry name" value="ANK"/>
    <property type="match status" value="4"/>
</dbReference>
<evidence type="ECO:0000256" key="4">
    <source>
        <dbReference type="ARBA" id="ARBA00022528"/>
    </source>
</evidence>
<dbReference type="PANTHER" id="PTHR24203">
    <property type="entry name" value="ANKYRIN REPEAT FAMILY PROTEIN"/>
    <property type="match status" value="1"/>
</dbReference>
<name>A0A8T0MAM3_PANVG</name>
<feature type="signal peptide" evidence="15">
    <location>
        <begin position="1"/>
        <end position="23"/>
    </location>
</feature>
<keyword evidence="11" id="KW-0539">Nucleus</keyword>
<reference evidence="17" key="1">
    <citation type="submission" date="2020-05" db="EMBL/GenBank/DDBJ databases">
        <title>WGS assembly of Panicum virgatum.</title>
        <authorList>
            <person name="Lovell J.T."/>
            <person name="Jenkins J."/>
            <person name="Shu S."/>
            <person name="Juenger T.E."/>
            <person name="Schmutz J."/>
        </authorList>
    </citation>
    <scope>NUCLEOTIDE SEQUENCE</scope>
    <source>
        <strain evidence="17">AP13</strain>
    </source>
</reference>
<proteinExistence type="predicted"/>
<dbReference type="GO" id="GO:0008289">
    <property type="term" value="F:lipid binding"/>
    <property type="evidence" value="ECO:0007669"/>
    <property type="project" value="UniProtKB-KW"/>
</dbReference>
<feature type="repeat" description="ANK" evidence="13">
    <location>
        <begin position="317"/>
        <end position="349"/>
    </location>
</feature>
<protein>
    <recommendedName>
        <fullName evidence="16">STI1/HOP DP domain-containing protein</fullName>
    </recommendedName>
</protein>
<evidence type="ECO:0000256" key="9">
    <source>
        <dbReference type="ARBA" id="ARBA00023121"/>
    </source>
</evidence>
<evidence type="ECO:0000256" key="8">
    <source>
        <dbReference type="ARBA" id="ARBA00023043"/>
    </source>
</evidence>
<keyword evidence="3" id="KW-0963">Cytoplasm</keyword>
<keyword evidence="6" id="KW-0677">Repeat</keyword>
<evidence type="ECO:0000256" key="7">
    <source>
        <dbReference type="ARBA" id="ARBA00022805"/>
    </source>
</evidence>
<organism evidence="17 18">
    <name type="scientific">Panicum virgatum</name>
    <name type="common">Blackwell switchgrass</name>
    <dbReference type="NCBI Taxonomy" id="38727"/>
    <lineage>
        <taxon>Eukaryota</taxon>
        <taxon>Viridiplantae</taxon>
        <taxon>Streptophyta</taxon>
        <taxon>Embryophyta</taxon>
        <taxon>Tracheophyta</taxon>
        <taxon>Spermatophyta</taxon>
        <taxon>Magnoliopsida</taxon>
        <taxon>Liliopsida</taxon>
        <taxon>Poales</taxon>
        <taxon>Poaceae</taxon>
        <taxon>PACMAD clade</taxon>
        <taxon>Panicoideae</taxon>
        <taxon>Panicodae</taxon>
        <taxon>Paniceae</taxon>
        <taxon>Panicinae</taxon>
        <taxon>Panicum</taxon>
        <taxon>Panicum sect. Hiantes</taxon>
    </lineage>
</organism>
<feature type="compositionally biased region" description="Acidic residues" evidence="14">
    <location>
        <begin position="233"/>
        <end position="253"/>
    </location>
</feature>
<comment type="caution">
    <text evidence="17">The sequence shown here is derived from an EMBL/GenBank/DDBJ whole genome shotgun (WGS) entry which is preliminary data.</text>
</comment>
<accession>A0A8T0MAM3</accession>
<evidence type="ECO:0000256" key="5">
    <source>
        <dbReference type="ARBA" id="ARBA00022640"/>
    </source>
</evidence>
<evidence type="ECO:0000256" key="11">
    <source>
        <dbReference type="ARBA" id="ARBA00023242"/>
    </source>
</evidence>
<evidence type="ECO:0000256" key="1">
    <source>
        <dbReference type="ARBA" id="ARBA00004123"/>
    </source>
</evidence>
<feature type="compositionally biased region" description="Low complexity" evidence="14">
    <location>
        <begin position="54"/>
        <end position="68"/>
    </location>
</feature>
<keyword evidence="7" id="KW-1002">Plastid outer membrane</keyword>
<dbReference type="PROSITE" id="PS50088">
    <property type="entry name" value="ANK_REPEAT"/>
    <property type="match status" value="2"/>
</dbReference>
<evidence type="ECO:0000259" key="16">
    <source>
        <dbReference type="Pfam" id="PF17830"/>
    </source>
</evidence>
<dbReference type="GO" id="GO:0005634">
    <property type="term" value="C:nucleus"/>
    <property type="evidence" value="ECO:0007669"/>
    <property type="project" value="UniProtKB-SubCell"/>
</dbReference>
<evidence type="ECO:0000256" key="12">
    <source>
        <dbReference type="ARBA" id="ARBA00060453"/>
    </source>
</evidence>
<gene>
    <name evidence="17" type="ORF">PVAP13_9NG011800</name>
</gene>
<dbReference type="GO" id="GO:0009707">
    <property type="term" value="C:chloroplast outer membrane"/>
    <property type="evidence" value="ECO:0007669"/>
    <property type="project" value="UniProtKB-SubCell"/>
</dbReference>
<dbReference type="Pfam" id="PF12796">
    <property type="entry name" value="Ank_2"/>
    <property type="match status" value="1"/>
</dbReference>
<evidence type="ECO:0000256" key="13">
    <source>
        <dbReference type="PROSITE-ProRule" id="PRU00023"/>
    </source>
</evidence>
<feature type="region of interest" description="Disordered" evidence="14">
    <location>
        <begin position="224"/>
        <end position="263"/>
    </location>
</feature>
<comment type="subcellular location">
    <subcellularLocation>
        <location evidence="2">Cytoplasm</location>
    </subcellularLocation>
    <subcellularLocation>
        <location evidence="1">Nucleus</location>
    </subcellularLocation>
    <subcellularLocation>
        <location evidence="12">Plastid</location>
        <location evidence="12">Chloroplast outer membrane</location>
        <topology evidence="12">Peripheral membrane protein</topology>
        <orientation evidence="12">Cytoplasmic side</orientation>
    </subcellularLocation>
</comment>
<dbReference type="EMBL" id="CM029054">
    <property type="protein sequence ID" value="KAG2533810.1"/>
    <property type="molecule type" value="Genomic_DNA"/>
</dbReference>
<evidence type="ECO:0000256" key="15">
    <source>
        <dbReference type="SAM" id="SignalP"/>
    </source>
</evidence>
<dbReference type="InterPro" id="IPR036770">
    <property type="entry name" value="Ankyrin_rpt-contain_sf"/>
</dbReference>
<feature type="chain" id="PRO_5035925218" description="STI1/HOP DP domain-containing protein" evidence="15">
    <location>
        <begin position="24"/>
        <end position="376"/>
    </location>
</feature>
<dbReference type="Gene3D" id="1.25.40.20">
    <property type="entry name" value="Ankyrin repeat-containing domain"/>
    <property type="match status" value="2"/>
</dbReference>
<dbReference type="FunFam" id="1.25.40.20:FF:000106">
    <property type="entry name" value="Ankyrin repeat domain-containing protein 2"/>
    <property type="match status" value="1"/>
</dbReference>